<dbReference type="FunFam" id="3.40.250.10:FF:000014">
    <property type="entry name" value="Adenylyltransferase and sulfurtransferase MOCS3"/>
    <property type="match status" value="1"/>
</dbReference>
<keyword evidence="6" id="KW-0547">Nucleotide-binding</keyword>
<evidence type="ECO:0000256" key="9">
    <source>
        <dbReference type="ARBA" id="ARBA00023268"/>
    </source>
</evidence>
<keyword evidence="10" id="KW-0175">Coiled coil</keyword>
<evidence type="ECO:0000256" key="1">
    <source>
        <dbReference type="ARBA" id="ARBA00004514"/>
    </source>
</evidence>
<evidence type="ECO:0000256" key="6">
    <source>
        <dbReference type="ARBA" id="ARBA00022741"/>
    </source>
</evidence>
<dbReference type="PANTHER" id="PTHR10953:SF102">
    <property type="entry name" value="ADENYLYLTRANSFERASE AND SULFURTRANSFERASE MOCS3"/>
    <property type="match status" value="1"/>
</dbReference>
<dbReference type="STRING" id="88036.D8SG67"/>
<dbReference type="SMART" id="SM00450">
    <property type="entry name" value="RHOD"/>
    <property type="match status" value="1"/>
</dbReference>
<evidence type="ECO:0000256" key="5">
    <source>
        <dbReference type="ARBA" id="ARBA00022723"/>
    </source>
</evidence>
<evidence type="ECO:0000313" key="12">
    <source>
        <dbReference type="EMBL" id="EFJ16525.1"/>
    </source>
</evidence>
<dbReference type="GO" id="GO:0042292">
    <property type="term" value="F:URM1 activating enzyme activity"/>
    <property type="evidence" value="ECO:0000318"/>
    <property type="project" value="GO_Central"/>
</dbReference>
<accession>D8SG67</accession>
<evidence type="ECO:0000256" key="7">
    <source>
        <dbReference type="ARBA" id="ARBA00022833"/>
    </source>
</evidence>
<dbReference type="EMBL" id="GL377618">
    <property type="protein sequence ID" value="EFJ16525.1"/>
    <property type="molecule type" value="Genomic_DNA"/>
</dbReference>
<evidence type="ECO:0000256" key="2">
    <source>
        <dbReference type="ARBA" id="ARBA00022490"/>
    </source>
</evidence>
<dbReference type="PROSITE" id="PS50206">
    <property type="entry name" value="RHODANESE_3"/>
    <property type="match status" value="1"/>
</dbReference>
<dbReference type="GO" id="GO:0004792">
    <property type="term" value="F:thiosulfate-cyanide sulfurtransferase activity"/>
    <property type="evidence" value="ECO:0000318"/>
    <property type="project" value="GO_Central"/>
</dbReference>
<dbReference type="AlphaFoldDB" id="D8SG67"/>
<dbReference type="Gene3D" id="3.40.50.720">
    <property type="entry name" value="NAD(P)-binding Rossmann-like Domain"/>
    <property type="match status" value="1"/>
</dbReference>
<protein>
    <recommendedName>
        <fullName evidence="11">Rhodanese domain-containing protein</fullName>
    </recommendedName>
</protein>
<keyword evidence="4" id="KW-0819">tRNA processing</keyword>
<dbReference type="GO" id="GO:0016779">
    <property type="term" value="F:nucleotidyltransferase activity"/>
    <property type="evidence" value="ECO:0000318"/>
    <property type="project" value="GO_Central"/>
</dbReference>
<dbReference type="Pfam" id="PF00899">
    <property type="entry name" value="ThiF"/>
    <property type="match status" value="1"/>
</dbReference>
<dbReference type="Gramene" id="EFJ16525">
    <property type="protein sequence ID" value="EFJ16525"/>
    <property type="gene ID" value="SELMODRAFT_116179"/>
</dbReference>
<keyword evidence="9" id="KW-0511">Multifunctional enzyme</keyword>
<dbReference type="InterPro" id="IPR000594">
    <property type="entry name" value="ThiF_NAD_FAD-bd"/>
</dbReference>
<dbReference type="GO" id="GO:0008033">
    <property type="term" value="P:tRNA processing"/>
    <property type="evidence" value="ECO:0007669"/>
    <property type="project" value="UniProtKB-KW"/>
</dbReference>
<feature type="domain" description="Rhodanese" evidence="11">
    <location>
        <begin position="312"/>
        <end position="405"/>
    </location>
</feature>
<sequence>MGGEDAESLRAEISRLQQRVEMLEQKLADRDRVPVRSAAAEDLRSAYTTHGLDSYQVCRYSRQLLVPAFGIAGVLGLVDRDTVELNNLHRQIIHSEEAIGTSKVRSAATSCRRINSSLSILEFPNGFSADNALEIVRKFDVVVDATDNLPSRYLISDACVVARKPLVSGAALGLDGQLTVYNHKNGPCYRCLFPLPPPQSACQRCSDSGVLGVVPGIIGSLEALEAIKLASGIGEPLSSRMLIFDATLGRFQNIKLRAKNPSCVACGDNPEITEANFHNMNYEEFTGAPVRKQVVSLSNSLSCLELRKRIEEKVPHVLLDVRDEHQYAISALPQSTNIPLSQLQKNSQELRDIILDDEKMPVFVICRRGNSSQEAVELLRNSGVNALDVTGGLEAWSREVDSKFPLY</sequence>
<dbReference type="InterPro" id="IPR036873">
    <property type="entry name" value="Rhodanese-like_dom_sf"/>
</dbReference>
<evidence type="ECO:0000256" key="4">
    <source>
        <dbReference type="ARBA" id="ARBA00022694"/>
    </source>
</evidence>
<dbReference type="GO" id="GO:0005524">
    <property type="term" value="F:ATP binding"/>
    <property type="evidence" value="ECO:0007669"/>
    <property type="project" value="UniProtKB-KW"/>
</dbReference>
<dbReference type="InterPro" id="IPR045886">
    <property type="entry name" value="ThiF/MoeB/HesA"/>
</dbReference>
<dbReference type="OMA" id="WATEVDQ"/>
<name>D8SG67_SELML</name>
<keyword evidence="3" id="KW-0808">Transferase</keyword>
<organism evidence="13">
    <name type="scientific">Selaginella moellendorffii</name>
    <name type="common">Spikemoss</name>
    <dbReference type="NCBI Taxonomy" id="88036"/>
    <lineage>
        <taxon>Eukaryota</taxon>
        <taxon>Viridiplantae</taxon>
        <taxon>Streptophyta</taxon>
        <taxon>Embryophyta</taxon>
        <taxon>Tracheophyta</taxon>
        <taxon>Lycopodiopsida</taxon>
        <taxon>Selaginellales</taxon>
        <taxon>Selaginellaceae</taxon>
        <taxon>Selaginella</taxon>
    </lineage>
</organism>
<feature type="coiled-coil region" evidence="10">
    <location>
        <begin position="6"/>
        <end position="33"/>
    </location>
</feature>
<dbReference type="InterPro" id="IPR035985">
    <property type="entry name" value="Ubiquitin-activating_enz"/>
</dbReference>
<dbReference type="FunCoup" id="D8SG67">
    <property type="interactions" value="3760"/>
</dbReference>
<dbReference type="GO" id="GO:0005737">
    <property type="term" value="C:cytoplasm"/>
    <property type="evidence" value="ECO:0000318"/>
    <property type="project" value="GO_Central"/>
</dbReference>
<evidence type="ECO:0000256" key="8">
    <source>
        <dbReference type="ARBA" id="ARBA00022840"/>
    </source>
</evidence>
<gene>
    <name evidence="12" type="ORF">SELMODRAFT_116179</name>
</gene>
<evidence type="ECO:0000259" key="11">
    <source>
        <dbReference type="PROSITE" id="PS50206"/>
    </source>
</evidence>
<keyword evidence="5" id="KW-0479">Metal-binding</keyword>
<keyword evidence="8" id="KW-0067">ATP-binding</keyword>
<dbReference type="HOGENOM" id="CLU_013325_1_2_1"/>
<dbReference type="eggNOG" id="KOG2017">
    <property type="taxonomic scope" value="Eukaryota"/>
</dbReference>
<evidence type="ECO:0000256" key="10">
    <source>
        <dbReference type="SAM" id="Coils"/>
    </source>
</evidence>
<reference evidence="12 13" key="1">
    <citation type="journal article" date="2011" name="Science">
        <title>The Selaginella genome identifies genetic changes associated with the evolution of vascular plants.</title>
        <authorList>
            <person name="Banks J.A."/>
            <person name="Nishiyama T."/>
            <person name="Hasebe M."/>
            <person name="Bowman J.L."/>
            <person name="Gribskov M."/>
            <person name="dePamphilis C."/>
            <person name="Albert V.A."/>
            <person name="Aono N."/>
            <person name="Aoyama T."/>
            <person name="Ambrose B.A."/>
            <person name="Ashton N.W."/>
            <person name="Axtell M.J."/>
            <person name="Barker E."/>
            <person name="Barker M.S."/>
            <person name="Bennetzen J.L."/>
            <person name="Bonawitz N.D."/>
            <person name="Chapple C."/>
            <person name="Cheng C."/>
            <person name="Correa L.G."/>
            <person name="Dacre M."/>
            <person name="DeBarry J."/>
            <person name="Dreyer I."/>
            <person name="Elias M."/>
            <person name="Engstrom E.M."/>
            <person name="Estelle M."/>
            <person name="Feng L."/>
            <person name="Finet C."/>
            <person name="Floyd S.K."/>
            <person name="Frommer W.B."/>
            <person name="Fujita T."/>
            <person name="Gramzow L."/>
            <person name="Gutensohn M."/>
            <person name="Harholt J."/>
            <person name="Hattori M."/>
            <person name="Heyl A."/>
            <person name="Hirai T."/>
            <person name="Hiwatashi Y."/>
            <person name="Ishikawa M."/>
            <person name="Iwata M."/>
            <person name="Karol K.G."/>
            <person name="Koehler B."/>
            <person name="Kolukisaoglu U."/>
            <person name="Kubo M."/>
            <person name="Kurata T."/>
            <person name="Lalonde S."/>
            <person name="Li K."/>
            <person name="Li Y."/>
            <person name="Litt A."/>
            <person name="Lyons E."/>
            <person name="Manning G."/>
            <person name="Maruyama T."/>
            <person name="Michael T.P."/>
            <person name="Mikami K."/>
            <person name="Miyazaki S."/>
            <person name="Morinaga S."/>
            <person name="Murata T."/>
            <person name="Mueller-Roeber B."/>
            <person name="Nelson D.R."/>
            <person name="Obara M."/>
            <person name="Oguri Y."/>
            <person name="Olmstead R.G."/>
            <person name="Onodera N."/>
            <person name="Petersen B.L."/>
            <person name="Pils B."/>
            <person name="Prigge M."/>
            <person name="Rensing S.A."/>
            <person name="Riano-Pachon D.M."/>
            <person name="Roberts A.W."/>
            <person name="Sato Y."/>
            <person name="Scheller H.V."/>
            <person name="Schulz B."/>
            <person name="Schulz C."/>
            <person name="Shakirov E.V."/>
            <person name="Shibagaki N."/>
            <person name="Shinohara N."/>
            <person name="Shippen D.E."/>
            <person name="Soerensen I."/>
            <person name="Sotooka R."/>
            <person name="Sugimoto N."/>
            <person name="Sugita M."/>
            <person name="Sumikawa N."/>
            <person name="Tanurdzic M."/>
            <person name="Theissen G."/>
            <person name="Ulvskov P."/>
            <person name="Wakazuki S."/>
            <person name="Weng J.K."/>
            <person name="Willats W.W."/>
            <person name="Wipf D."/>
            <person name="Wolf P.G."/>
            <person name="Yang L."/>
            <person name="Zimmer A.D."/>
            <person name="Zhu Q."/>
            <person name="Mitros T."/>
            <person name="Hellsten U."/>
            <person name="Loque D."/>
            <person name="Otillar R."/>
            <person name="Salamov A."/>
            <person name="Schmutz J."/>
            <person name="Shapiro H."/>
            <person name="Lindquist E."/>
            <person name="Lucas S."/>
            <person name="Rokhsar D."/>
            <person name="Grigoriev I.V."/>
        </authorList>
    </citation>
    <scope>NUCLEOTIDE SEQUENCE [LARGE SCALE GENOMIC DNA]</scope>
</reference>
<dbReference type="Pfam" id="PF00581">
    <property type="entry name" value="Rhodanese"/>
    <property type="match status" value="1"/>
</dbReference>
<keyword evidence="2" id="KW-0963">Cytoplasm</keyword>
<dbReference type="SUPFAM" id="SSF69572">
    <property type="entry name" value="Activating enzymes of the ubiquitin-like proteins"/>
    <property type="match status" value="1"/>
</dbReference>
<dbReference type="GO" id="GO:0046872">
    <property type="term" value="F:metal ion binding"/>
    <property type="evidence" value="ECO:0007669"/>
    <property type="project" value="UniProtKB-KW"/>
</dbReference>
<proteinExistence type="predicted"/>
<dbReference type="InParanoid" id="D8SG67"/>
<dbReference type="PANTHER" id="PTHR10953">
    <property type="entry name" value="UBIQUITIN-ACTIVATING ENZYME E1"/>
    <property type="match status" value="1"/>
</dbReference>
<dbReference type="KEGG" id="smo:SELMODRAFT_116179"/>
<dbReference type="Proteomes" id="UP000001514">
    <property type="component" value="Unassembled WGS sequence"/>
</dbReference>
<evidence type="ECO:0000256" key="3">
    <source>
        <dbReference type="ARBA" id="ARBA00022679"/>
    </source>
</evidence>
<keyword evidence="13" id="KW-1185">Reference proteome</keyword>
<comment type="subcellular location">
    <subcellularLocation>
        <location evidence="1">Cytoplasm</location>
        <location evidence="1">Cytosol</location>
    </subcellularLocation>
</comment>
<evidence type="ECO:0000313" key="13">
    <source>
        <dbReference type="Proteomes" id="UP000001514"/>
    </source>
</evidence>
<dbReference type="CDD" id="cd00757">
    <property type="entry name" value="ThiF_MoeB_HesA_family"/>
    <property type="match status" value="1"/>
</dbReference>
<dbReference type="Gene3D" id="3.40.250.10">
    <property type="entry name" value="Rhodanese-like domain"/>
    <property type="match status" value="1"/>
</dbReference>
<dbReference type="InterPro" id="IPR001763">
    <property type="entry name" value="Rhodanese-like_dom"/>
</dbReference>
<dbReference type="GO" id="GO:0005829">
    <property type="term" value="C:cytosol"/>
    <property type="evidence" value="ECO:0007669"/>
    <property type="project" value="UniProtKB-SubCell"/>
</dbReference>
<keyword evidence="7" id="KW-0862">Zinc</keyword>